<organism evidence="1 2">
    <name type="scientific">Solibacillus kalamii</name>
    <dbReference type="NCBI Taxonomy" id="1748298"/>
    <lineage>
        <taxon>Bacteria</taxon>
        <taxon>Bacillati</taxon>
        <taxon>Bacillota</taxon>
        <taxon>Bacilli</taxon>
        <taxon>Bacillales</taxon>
        <taxon>Caryophanaceae</taxon>
        <taxon>Solibacillus</taxon>
    </lineage>
</organism>
<dbReference type="EMBL" id="NHNT01000001">
    <property type="protein sequence ID" value="OUZ40330.1"/>
    <property type="molecule type" value="Genomic_DNA"/>
</dbReference>
<evidence type="ECO:0000313" key="2">
    <source>
        <dbReference type="Proteomes" id="UP000196594"/>
    </source>
</evidence>
<sequence length="191" mass="22291">MKFNYKITDAGWARCELESSNQQFSFEASCISDALKEFLEAILRLNPDIDSEFYEDETECSWHQEPGLIEWEFNISDIKSTEENLFFTVKQYEDDSRKHRPFINMKFSCNYDKFVASIVTSLEALLTEFGLVGYSEMWDGADFPIAYYLKLKQYTINKSVYPTITETTDDSLKTTTSLDYELNLIVKNLNI</sequence>
<dbReference type="RefSeq" id="WP_087615320.1">
    <property type="nucleotide sequence ID" value="NZ_JAFBEY010000002.1"/>
</dbReference>
<comment type="caution">
    <text evidence="1">The sequence shown here is derived from an EMBL/GenBank/DDBJ whole genome shotgun (WGS) entry which is preliminary data.</text>
</comment>
<evidence type="ECO:0000313" key="1">
    <source>
        <dbReference type="EMBL" id="OUZ40330.1"/>
    </source>
</evidence>
<gene>
    <name evidence="1" type="ORF">CBM15_00305</name>
</gene>
<protein>
    <submittedName>
        <fullName evidence="1">Uncharacterized protein</fullName>
    </submittedName>
</protein>
<accession>A0ABX3ZKQ1</accession>
<reference evidence="1 2" key="1">
    <citation type="journal article" date="2017" name="Int. J. Syst. Evol. Microbiol.">
        <title>Solibacillus kalamii sp. nov., isolated from a high-efficiency particulate arrestance filter system used in the International Space Station.</title>
        <authorList>
            <person name="Checinska Sielaff A."/>
            <person name="Kumar R.M."/>
            <person name="Pal D."/>
            <person name="Mayilraj S."/>
            <person name="Venkateswaran K."/>
        </authorList>
    </citation>
    <scope>NUCLEOTIDE SEQUENCE [LARGE SCALE GENOMIC DNA]</scope>
    <source>
        <strain evidence="1 2">ISSFR-015</strain>
    </source>
</reference>
<dbReference type="Proteomes" id="UP000196594">
    <property type="component" value="Unassembled WGS sequence"/>
</dbReference>
<keyword evidence="2" id="KW-1185">Reference proteome</keyword>
<proteinExistence type="predicted"/>
<name>A0ABX3ZKQ1_9BACL</name>